<dbReference type="InterPro" id="IPR029063">
    <property type="entry name" value="SAM-dependent_MTases_sf"/>
</dbReference>
<dbReference type="Proteomes" id="UP000029393">
    <property type="component" value="Unassembled WGS sequence"/>
</dbReference>
<dbReference type="InterPro" id="IPR013216">
    <property type="entry name" value="Methyltransf_11"/>
</dbReference>
<dbReference type="PATRIC" id="fig|1384056.3.peg.1490"/>
<protein>
    <recommendedName>
        <fullName evidence="4">Methyltransferase type 11 domain-containing protein</fullName>
    </recommendedName>
</protein>
<keyword evidence="2" id="KW-0489">Methyltransferase</keyword>
<sequence length="251" mass="28812">MAFQDHFSGHATDYARARPTYPHGLFAWLSDQCRHHDLAWDVGCGNGQASLALVHHFQRVHASDPSEAQIAAAPSDPRITWRVESAEHSALRNHSVDLVTAAQAYHWFNQERFCAEAQRVLKPGGVIAVWCYGRTRVDHGVDDVFDELYEHRLGPYWPPERRHVDDGYRHLPFPFEPISDPPRFEMAVEWDLGQYLDYLRTWSSSQRFLKETGRDAVSEFGSNFASAWGDPARRREVRWPISLKAGRTADE</sequence>
<dbReference type="SUPFAM" id="SSF53335">
    <property type="entry name" value="S-adenosyl-L-methionine-dependent methyltransferases"/>
    <property type="match status" value="1"/>
</dbReference>
<dbReference type="CDD" id="cd02440">
    <property type="entry name" value="AdoMet_MTases"/>
    <property type="match status" value="1"/>
</dbReference>
<evidence type="ECO:0000256" key="3">
    <source>
        <dbReference type="ARBA" id="ARBA00022679"/>
    </source>
</evidence>
<name>A0A091B5M1_9GAMM</name>
<evidence type="ECO:0000256" key="1">
    <source>
        <dbReference type="ARBA" id="ARBA00008361"/>
    </source>
</evidence>
<dbReference type="STRING" id="1384056.N787_11375"/>
<organism evidence="5 6">
    <name type="scientific">Arenimonas metalli CF5-1</name>
    <dbReference type="NCBI Taxonomy" id="1384056"/>
    <lineage>
        <taxon>Bacteria</taxon>
        <taxon>Pseudomonadati</taxon>
        <taxon>Pseudomonadota</taxon>
        <taxon>Gammaproteobacteria</taxon>
        <taxon>Lysobacterales</taxon>
        <taxon>Lysobacteraceae</taxon>
        <taxon>Arenimonas</taxon>
    </lineage>
</organism>
<dbReference type="OrthoDB" id="9797252at2"/>
<dbReference type="InterPro" id="IPR051052">
    <property type="entry name" value="Diverse_substrate_MTase"/>
</dbReference>
<dbReference type="GO" id="GO:0032259">
    <property type="term" value="P:methylation"/>
    <property type="evidence" value="ECO:0007669"/>
    <property type="project" value="UniProtKB-KW"/>
</dbReference>
<accession>A0A091B5M1</accession>
<feature type="domain" description="Methyltransferase type 11" evidence="4">
    <location>
        <begin position="41"/>
        <end position="128"/>
    </location>
</feature>
<dbReference type="GO" id="GO:0008757">
    <property type="term" value="F:S-adenosylmethionine-dependent methyltransferase activity"/>
    <property type="evidence" value="ECO:0007669"/>
    <property type="project" value="InterPro"/>
</dbReference>
<dbReference type="PANTHER" id="PTHR44942:SF4">
    <property type="entry name" value="METHYLTRANSFERASE TYPE 11 DOMAIN-CONTAINING PROTEIN"/>
    <property type="match status" value="1"/>
</dbReference>
<dbReference type="Gene3D" id="3.40.50.150">
    <property type="entry name" value="Vaccinia Virus protein VP39"/>
    <property type="match status" value="1"/>
</dbReference>
<evidence type="ECO:0000256" key="2">
    <source>
        <dbReference type="ARBA" id="ARBA00022603"/>
    </source>
</evidence>
<proteinExistence type="inferred from homology"/>
<dbReference type="Pfam" id="PF08241">
    <property type="entry name" value="Methyltransf_11"/>
    <property type="match status" value="1"/>
</dbReference>
<dbReference type="EMBL" id="AVCK01000019">
    <property type="protein sequence ID" value="KFN46159.1"/>
    <property type="molecule type" value="Genomic_DNA"/>
</dbReference>
<evidence type="ECO:0000259" key="4">
    <source>
        <dbReference type="Pfam" id="PF08241"/>
    </source>
</evidence>
<dbReference type="PANTHER" id="PTHR44942">
    <property type="entry name" value="METHYLTRANSF_11 DOMAIN-CONTAINING PROTEIN"/>
    <property type="match status" value="1"/>
</dbReference>
<comment type="caution">
    <text evidence="5">The sequence shown here is derived from an EMBL/GenBank/DDBJ whole genome shotgun (WGS) entry which is preliminary data.</text>
</comment>
<gene>
    <name evidence="5" type="ORF">N787_11375</name>
</gene>
<evidence type="ECO:0000313" key="5">
    <source>
        <dbReference type="EMBL" id="KFN46159.1"/>
    </source>
</evidence>
<keyword evidence="6" id="KW-1185">Reference proteome</keyword>
<comment type="similarity">
    <text evidence="1">Belongs to the methyltransferase superfamily.</text>
</comment>
<keyword evidence="3" id="KW-0808">Transferase</keyword>
<reference evidence="5 6" key="1">
    <citation type="submission" date="2013-09" db="EMBL/GenBank/DDBJ databases">
        <title>Genome sequencing of Arenimonas metalli.</title>
        <authorList>
            <person name="Chen F."/>
            <person name="Wang G."/>
        </authorList>
    </citation>
    <scope>NUCLEOTIDE SEQUENCE [LARGE SCALE GENOMIC DNA]</scope>
    <source>
        <strain evidence="5 6">CF5-1</strain>
    </source>
</reference>
<dbReference type="RefSeq" id="WP_034212329.1">
    <property type="nucleotide sequence ID" value="NZ_AVCK01000019.1"/>
</dbReference>
<dbReference type="AlphaFoldDB" id="A0A091B5M1"/>
<evidence type="ECO:0000313" key="6">
    <source>
        <dbReference type="Proteomes" id="UP000029393"/>
    </source>
</evidence>
<dbReference type="eggNOG" id="COG0500">
    <property type="taxonomic scope" value="Bacteria"/>
</dbReference>